<dbReference type="Pfam" id="PF04191">
    <property type="entry name" value="PEMT"/>
    <property type="match status" value="1"/>
</dbReference>
<sequence>MKWLELKIPPAIVLMLCTLLSALAKKYAIGLFRPVKQLDIWVGLSFTIAFIILIAGIVAFRRAKTTVDPTDPQSATTLVTNGVFRFTRNPMYLGMVILLVSATLYLGTWIGFVSVALFIIYITQFQIKPEERIVEQLFGQPYVEYKNSVRRWI</sequence>
<evidence type="ECO:0000256" key="3">
    <source>
        <dbReference type="ARBA" id="ARBA00022989"/>
    </source>
</evidence>
<protein>
    <submittedName>
        <fullName evidence="6">Isoprenylcysteine carboxylmethyltransferase family protein</fullName>
    </submittedName>
</protein>
<keyword evidence="4 5" id="KW-0472">Membrane</keyword>
<feature type="transmembrane region" description="Helical" evidence="5">
    <location>
        <begin position="40"/>
        <end position="60"/>
    </location>
</feature>
<comment type="caution">
    <text evidence="6">The sequence shown here is derived from an EMBL/GenBank/DDBJ whole genome shotgun (WGS) entry which is preliminary data.</text>
</comment>
<proteinExistence type="predicted"/>
<evidence type="ECO:0000313" key="7">
    <source>
        <dbReference type="Proteomes" id="UP001500359"/>
    </source>
</evidence>
<dbReference type="InterPro" id="IPR007318">
    <property type="entry name" value="Phopholipid_MeTrfase"/>
</dbReference>
<comment type="subcellular location">
    <subcellularLocation>
        <location evidence="1">Endomembrane system</location>
        <topology evidence="1">Multi-pass membrane protein</topology>
    </subcellularLocation>
</comment>
<keyword evidence="7" id="KW-1185">Reference proteome</keyword>
<dbReference type="EMBL" id="BAAAFD010000008">
    <property type="protein sequence ID" value="GAA0858073.1"/>
    <property type="molecule type" value="Genomic_DNA"/>
</dbReference>
<dbReference type="RefSeq" id="WP_343860706.1">
    <property type="nucleotide sequence ID" value="NZ_BAAAFD010000008.1"/>
</dbReference>
<evidence type="ECO:0000256" key="5">
    <source>
        <dbReference type="SAM" id="Phobius"/>
    </source>
</evidence>
<reference evidence="7" key="1">
    <citation type="journal article" date="2019" name="Int. J. Syst. Evol. Microbiol.">
        <title>The Global Catalogue of Microorganisms (GCM) 10K type strain sequencing project: providing services to taxonomists for standard genome sequencing and annotation.</title>
        <authorList>
            <consortium name="The Broad Institute Genomics Platform"/>
            <consortium name="The Broad Institute Genome Sequencing Center for Infectious Disease"/>
            <person name="Wu L."/>
            <person name="Ma J."/>
        </authorList>
    </citation>
    <scope>NUCLEOTIDE SEQUENCE [LARGE SCALE GENOMIC DNA]</scope>
    <source>
        <strain evidence="7">JCM 15896</strain>
    </source>
</reference>
<dbReference type="Proteomes" id="UP001500359">
    <property type="component" value="Unassembled WGS sequence"/>
</dbReference>
<organism evidence="6 7">
    <name type="scientific">Aliiglaciecola litoralis</name>
    <dbReference type="NCBI Taxonomy" id="582857"/>
    <lineage>
        <taxon>Bacteria</taxon>
        <taxon>Pseudomonadati</taxon>
        <taxon>Pseudomonadota</taxon>
        <taxon>Gammaproteobacteria</taxon>
        <taxon>Alteromonadales</taxon>
        <taxon>Alteromonadaceae</taxon>
        <taxon>Aliiglaciecola</taxon>
    </lineage>
</organism>
<dbReference type="Gene3D" id="1.20.120.1630">
    <property type="match status" value="1"/>
</dbReference>
<evidence type="ECO:0000256" key="2">
    <source>
        <dbReference type="ARBA" id="ARBA00022692"/>
    </source>
</evidence>
<accession>A0ABP3WX39</accession>
<keyword evidence="3 5" id="KW-1133">Transmembrane helix</keyword>
<name>A0ABP3WX39_9ALTE</name>
<dbReference type="PANTHER" id="PTHR12714">
    <property type="entry name" value="PROTEIN-S ISOPRENYLCYSTEINE O-METHYLTRANSFERASE"/>
    <property type="match status" value="1"/>
</dbReference>
<feature type="transmembrane region" description="Helical" evidence="5">
    <location>
        <begin position="92"/>
        <end position="122"/>
    </location>
</feature>
<dbReference type="PANTHER" id="PTHR12714:SF24">
    <property type="entry name" value="SLR1182 PROTEIN"/>
    <property type="match status" value="1"/>
</dbReference>
<evidence type="ECO:0000313" key="6">
    <source>
        <dbReference type="EMBL" id="GAA0858073.1"/>
    </source>
</evidence>
<gene>
    <name evidence="6" type="ORF">GCM10009114_26280</name>
</gene>
<keyword evidence="2 5" id="KW-0812">Transmembrane</keyword>
<evidence type="ECO:0000256" key="4">
    <source>
        <dbReference type="ARBA" id="ARBA00023136"/>
    </source>
</evidence>
<evidence type="ECO:0000256" key="1">
    <source>
        <dbReference type="ARBA" id="ARBA00004127"/>
    </source>
</evidence>